<accession>Q1V0L9</accession>
<protein>
    <recommendedName>
        <fullName evidence="3">DUF721 domain-containing protein</fullName>
    </recommendedName>
</protein>
<dbReference type="AlphaFoldDB" id="Q1V0L9"/>
<dbReference type="HOGENOM" id="CLU_1633822_0_0_5"/>
<dbReference type="RefSeq" id="WP_006997796.1">
    <property type="nucleotide sequence ID" value="NZ_CH724130.1"/>
</dbReference>
<proteinExistence type="predicted"/>
<reference evidence="1 2" key="1">
    <citation type="submission" date="2006-04" db="EMBL/GenBank/DDBJ databases">
        <authorList>
            <person name="Giovannoni S.J."/>
            <person name="Cho J.-C."/>
            <person name="Ferriera S."/>
            <person name="Johnson J."/>
            <person name="Kravitz S."/>
            <person name="Halpern A."/>
            <person name="Remington K."/>
            <person name="Beeson K."/>
            <person name="Tran B."/>
            <person name="Rogers Y.-H."/>
            <person name="Friedman R."/>
            <person name="Venter J.C."/>
        </authorList>
    </citation>
    <scope>NUCLEOTIDE SEQUENCE [LARGE SCALE GENOMIC DNA]</scope>
    <source>
        <strain evidence="1 2">HTCC1002</strain>
    </source>
</reference>
<dbReference type="InterPro" id="IPR007922">
    <property type="entry name" value="DciA-like"/>
</dbReference>
<evidence type="ECO:0008006" key="3">
    <source>
        <dbReference type="Google" id="ProtNLM"/>
    </source>
</evidence>
<organism evidence="1 2">
    <name type="scientific">Pelagibacter ubique (strain HTCC1002)</name>
    <dbReference type="NCBI Taxonomy" id="314261"/>
    <lineage>
        <taxon>Bacteria</taxon>
        <taxon>Pseudomonadati</taxon>
        <taxon>Pseudomonadota</taxon>
        <taxon>Alphaproteobacteria</taxon>
        <taxon>Candidatus Pelagibacterales</taxon>
        <taxon>Candidatus Pelagibacteraceae</taxon>
        <taxon>Candidatus Pelagibacter</taxon>
    </lineage>
</organism>
<comment type="caution">
    <text evidence="1">The sequence shown here is derived from an EMBL/GenBank/DDBJ whole genome shotgun (WGS) entry which is preliminary data.</text>
</comment>
<dbReference type="Proteomes" id="UP000005306">
    <property type="component" value="Unassembled WGS sequence"/>
</dbReference>
<dbReference type="Pfam" id="PF05258">
    <property type="entry name" value="DciA"/>
    <property type="match status" value="1"/>
</dbReference>
<dbReference type="EMBL" id="AAPV01000001">
    <property type="protein sequence ID" value="EAS85209.1"/>
    <property type="molecule type" value="Genomic_DNA"/>
</dbReference>
<sequence>MQFKNNTKQRFKTIQGLRSFKDTLPKNIKKIIKKKGHIFSETLNNWKYIVGGDLFQICYPKSFKNSNKFGVSTLQIMVKRGHEIDLEYSKKVIMDKMNSFFGYAVVEKLKFISFDDAQTKFKKLDSNENHVTNIKYADRINSIKNDKIKKSLLELTKLFKQR</sequence>
<gene>
    <name evidence="1" type="ORF">PU1002_05791</name>
</gene>
<name>Q1V0L9_PELU1</name>
<evidence type="ECO:0000313" key="2">
    <source>
        <dbReference type="Proteomes" id="UP000005306"/>
    </source>
</evidence>
<evidence type="ECO:0000313" key="1">
    <source>
        <dbReference type="EMBL" id="EAS85209.1"/>
    </source>
</evidence>